<dbReference type="InterPro" id="IPR008966">
    <property type="entry name" value="Adhesion_dom_sf"/>
</dbReference>
<organism evidence="4 5">
    <name type="scientific">Anaerosphaera multitolerans</name>
    <dbReference type="NCBI Taxonomy" id="2487351"/>
    <lineage>
        <taxon>Bacteria</taxon>
        <taxon>Bacillati</taxon>
        <taxon>Bacillota</taxon>
        <taxon>Tissierellia</taxon>
        <taxon>Tissierellales</taxon>
        <taxon>Peptoniphilaceae</taxon>
        <taxon>Anaerosphaera</taxon>
    </lineage>
</organism>
<proteinExistence type="predicted"/>
<reference evidence="4 5" key="1">
    <citation type="submission" date="2018-11" db="EMBL/GenBank/DDBJ databases">
        <title>Genome sequencing and assembly of Anaerosphaera sp. nov., GS7-6-2.</title>
        <authorList>
            <person name="Rettenmaier R."/>
            <person name="Liebl W."/>
            <person name="Zverlov V."/>
        </authorList>
    </citation>
    <scope>NUCLEOTIDE SEQUENCE [LARGE SCALE GENOMIC DNA]</scope>
    <source>
        <strain evidence="4 5">GS7-6-2</strain>
    </source>
</reference>
<dbReference type="Pfam" id="PF17802">
    <property type="entry name" value="SpaA"/>
    <property type="match status" value="1"/>
</dbReference>
<name>A0A437S6A3_9FIRM</name>
<dbReference type="CDD" id="cd00222">
    <property type="entry name" value="CollagenBindB"/>
    <property type="match status" value="1"/>
</dbReference>
<dbReference type="InterPro" id="IPR041033">
    <property type="entry name" value="SpaA_PFL_dom_1"/>
</dbReference>
<evidence type="ECO:0000256" key="1">
    <source>
        <dbReference type="SAM" id="Phobius"/>
    </source>
</evidence>
<feature type="transmembrane region" description="Helical" evidence="1">
    <location>
        <begin position="1417"/>
        <end position="1434"/>
    </location>
</feature>
<sequence length="1441" mass="163278">MSKLKLQMIERMLLKGEKMKKKKNIGRNEFFKKFGNKKFISFFLVLVILFTTGFIPENGEKFNNEIVQENSSTNESGRSTVDCFLDPLELIDLKEISGEQKNKSNVELINSNDIIGQINNSNINEFEDLFPDLKNQSIDFTDKITKVTISIQEGEVWVPADKVNDGDRVKVKIDYQLGANDLIEGNTKIHYHMPSGIKVLEEQRGSVESKGEEAGSYVITQDGMINIEFNSDFIELGVGIDGCIQFEAQVTKEGVDDSGEIDFIGDGENVIIIVPEDPVEDNSDIKVKKSGQINSDKTEITYEVVVSTIKGTKQTVSISDGINQWESKNIDYFYDKNSLQIVKVEVDGTKNLVDSGDYHLEWIEKNTAKDCGFSITNLPALKPGEKYVVNYKVNIQADKNANIYIVYNSAFSSSGGENSSENNIIKWFKDLKKTGTYDPFTKLISWSIEINPEGKDLSGWIFKDEVKGEIVGDVKIHSKNSSFEEIIQVDGNQINYYFDSNKLSEEGKTDTYIISYNTKPPEGATQVENIAEIEGGDRDKAIVEITEREKNLSKVGESSQLVENNITENKWNAELIFPEGKLQSFIYEDFIGNAKNKKGENLGDDSHYGIATQLEQDLIKNLVIQINDTYNYKYQGNGKLVLHNDKGETDEISIKVTYFDKNNNIVLANDSTTKVKSFTITITPKSNFELQAQSLSISEYRTYTDLTYLADSDTVISGNIAKFGDITRYAEVSYEKLSRVLKETYKETINGMDIYQQGSSEISYDKVKGKIKYRLILKTSQSDTGDIIIKDIIPQGAKFVESSLKGRFYVDNYTSSETNYNGFTFRDGINPNYKLANKDGVEELTVNISNYKYSDDYPLVAIYYELDISEDEHWKDLTNSEKEYVNKVIWGENSSTTETTIKRDPKKINKNGQQLGCDGNPLVNPDGTIAQEVKPSNKIKYTVIINPKGEDLVQSSNTLTLVDTLHGAEGLNPVVDIDSVKLYRYDPRQEGNKGNLVPDSSYSLKYNVENRQLTMKIPDETGFVLEYIYIVDPNFAGDLEINNYVSLAGEWSSTEETILKDMTSSATATKKTIKIYKVDEDNYKKLLPGTKFKIDYFDRSNKLWKTKESEIVVGEKGYIQWNLSGSNRDLEADTLYRLTETYALEGYKISEKPTYFIWADEHDTATTSIENSGASDAKIPKEDIYVFSNCGGIKYISNKYTRLAVHKIWQDAEGNIIAPPKDKSIDVKLIRQKTKDDGYEVKVVSKSTASWVHEEKDYTVLVNKKTGSGVTINFNCWLENPEYSYDGKSRKLENNTLTIPSIKKDTIVTITHNSNHPGKALFTNYDKPELISVDREEIETVTLNEENKWSYSWDGLEYQDENGKDYYYTIEELPIEGYSISYTNNEGIQTGDINVINTADFVEYELPETGGFGTRNIYITSMILLVLSFLFYIWNKEKTIK</sequence>
<dbReference type="InterPro" id="IPR008454">
    <property type="entry name" value="Collagen-bd_Cna-like_B-typ_dom"/>
</dbReference>
<dbReference type="SUPFAM" id="SSF49401">
    <property type="entry name" value="Bacterial adhesins"/>
    <property type="match status" value="1"/>
</dbReference>
<comment type="caution">
    <text evidence="4">The sequence shown here is derived from an EMBL/GenBank/DDBJ whole genome shotgun (WGS) entry which is preliminary data.</text>
</comment>
<dbReference type="OrthoDB" id="9816455at2"/>
<evidence type="ECO:0000313" key="5">
    <source>
        <dbReference type="Proteomes" id="UP000288812"/>
    </source>
</evidence>
<feature type="domain" description="CNA-B" evidence="2">
    <location>
        <begin position="1334"/>
        <end position="1388"/>
    </location>
</feature>
<evidence type="ECO:0000259" key="3">
    <source>
        <dbReference type="Pfam" id="PF17802"/>
    </source>
</evidence>
<dbReference type="EMBL" id="RLIH01000010">
    <property type="protein sequence ID" value="RVU54446.1"/>
    <property type="molecule type" value="Genomic_DNA"/>
</dbReference>
<evidence type="ECO:0000313" key="4">
    <source>
        <dbReference type="EMBL" id="RVU54446.1"/>
    </source>
</evidence>
<dbReference type="SUPFAM" id="SSF49478">
    <property type="entry name" value="Cna protein B-type domain"/>
    <property type="match status" value="1"/>
</dbReference>
<dbReference type="Gene3D" id="2.60.40.10">
    <property type="entry name" value="Immunoglobulins"/>
    <property type="match status" value="1"/>
</dbReference>
<evidence type="ECO:0000259" key="2">
    <source>
        <dbReference type="Pfam" id="PF05738"/>
    </source>
</evidence>
<protein>
    <submittedName>
        <fullName evidence="4">Cna B-type domain-containing protein</fullName>
    </submittedName>
</protein>
<keyword evidence="1" id="KW-0812">Transmembrane</keyword>
<dbReference type="Pfam" id="PF05738">
    <property type="entry name" value="Cna_B"/>
    <property type="match status" value="1"/>
</dbReference>
<gene>
    <name evidence="4" type="ORF">EF514_07585</name>
</gene>
<dbReference type="Gene3D" id="2.60.40.1140">
    <property type="entry name" value="Collagen-binding surface protein Cna, B-type domain"/>
    <property type="match status" value="1"/>
</dbReference>
<dbReference type="InterPro" id="IPR013783">
    <property type="entry name" value="Ig-like_fold"/>
</dbReference>
<dbReference type="Proteomes" id="UP000288812">
    <property type="component" value="Unassembled WGS sequence"/>
</dbReference>
<keyword evidence="1" id="KW-1133">Transmembrane helix</keyword>
<keyword evidence="5" id="KW-1185">Reference proteome</keyword>
<accession>A0A437S6A3</accession>
<feature type="domain" description="SpaA-like prealbumin fold" evidence="3">
    <location>
        <begin position="1072"/>
        <end position="1171"/>
    </location>
</feature>
<keyword evidence="1" id="KW-0472">Membrane</keyword>